<dbReference type="GO" id="GO:0005634">
    <property type="term" value="C:nucleus"/>
    <property type="evidence" value="ECO:0007669"/>
    <property type="project" value="TreeGrafter"/>
</dbReference>
<sequence length="387" mass="45371">MIEPWNDANLQPPPVNTCSSETSADVKDLRHICNNIILILSRQSPLHREGAVFSRLVYKYDKKFRHDIGYRYFKKVNIGLKRYLAIKLLKDIENFVGILPEKNNDYLPTRQMLEYILVRLMTFSKIMVRICICTKQAAIFYLNRVKNGESYWMSLTPYALLSRIWSLSLVLTKHAVRWYNSLHQYVNQLQIKGLNFLPENYTLPDNLELWLNMKNLDCFGRFEWSQKHGVEIDLSLDDDNDIGIFENLLGHVSKLCEDNQEIDLGLTVNEKRDTQQLDIGETKIDHGEAVSRDTFNMLLNCQTKKQAIVCKHDINGIKDTPTLETFLHKEEIYRNENNAMSLTNHLSFMQWESLKRALNNLRNTSGNKNIEKKIKNIWKEKCEDCLY</sequence>
<keyword evidence="2" id="KW-1185">Reference proteome</keyword>
<dbReference type="AlphaFoldDB" id="A0A6J2K1Q3"/>
<evidence type="ECO:0000259" key="1">
    <source>
        <dbReference type="Pfam" id="PF14780"/>
    </source>
</evidence>
<dbReference type="InterPro" id="IPR027951">
    <property type="entry name" value="Nepro_N"/>
</dbReference>
<feature type="domain" description="Nucleolus and neural progenitor protein-like N-terminal" evidence="1">
    <location>
        <begin position="5"/>
        <end position="183"/>
    </location>
</feature>
<accession>A0A6J2K1Q3</accession>
<dbReference type="GeneID" id="114246067"/>
<dbReference type="PANTHER" id="PTHR34761:SF1">
    <property type="entry name" value="NUCLEOLUS AND NEURAL PROGENITOR PROTEIN"/>
    <property type="match status" value="1"/>
</dbReference>
<dbReference type="OrthoDB" id="9899341at2759"/>
<dbReference type="Pfam" id="PF14780">
    <property type="entry name" value="NEPRO_N"/>
    <property type="match status" value="1"/>
</dbReference>
<dbReference type="RefSeq" id="XP_028034244.1">
    <property type="nucleotide sequence ID" value="XM_028178443.1"/>
</dbReference>
<organism evidence="2 3">
    <name type="scientific">Bombyx mandarina</name>
    <name type="common">Wild silk moth</name>
    <name type="synonym">Wild silkworm</name>
    <dbReference type="NCBI Taxonomy" id="7092"/>
    <lineage>
        <taxon>Eukaryota</taxon>
        <taxon>Metazoa</taxon>
        <taxon>Ecdysozoa</taxon>
        <taxon>Arthropoda</taxon>
        <taxon>Hexapoda</taxon>
        <taxon>Insecta</taxon>
        <taxon>Pterygota</taxon>
        <taxon>Neoptera</taxon>
        <taxon>Endopterygota</taxon>
        <taxon>Lepidoptera</taxon>
        <taxon>Glossata</taxon>
        <taxon>Ditrysia</taxon>
        <taxon>Bombycoidea</taxon>
        <taxon>Bombycidae</taxon>
        <taxon>Bombycinae</taxon>
        <taxon>Bombyx</taxon>
    </lineage>
</organism>
<proteinExistence type="predicted"/>
<gene>
    <name evidence="3" type="primary">LOC114246067</name>
</gene>
<protein>
    <submittedName>
        <fullName evidence="3">Uncharacterized protein LOC114246067</fullName>
    </submittedName>
</protein>
<name>A0A6J2K1Q3_BOMMA</name>
<evidence type="ECO:0000313" key="3">
    <source>
        <dbReference type="RefSeq" id="XP_028034244.1"/>
    </source>
</evidence>
<dbReference type="InterPro" id="IPR052835">
    <property type="entry name" value="Nepro"/>
</dbReference>
<dbReference type="KEGG" id="bman:114246067"/>
<dbReference type="Proteomes" id="UP000504629">
    <property type="component" value="Unplaced"/>
</dbReference>
<evidence type="ECO:0000313" key="2">
    <source>
        <dbReference type="Proteomes" id="UP000504629"/>
    </source>
</evidence>
<dbReference type="PANTHER" id="PTHR34761">
    <property type="entry name" value="NUCLEOLUS AND NEURAL PROGENITOR PROTEIN"/>
    <property type="match status" value="1"/>
</dbReference>
<reference evidence="3" key="1">
    <citation type="submission" date="2025-08" db="UniProtKB">
        <authorList>
            <consortium name="RefSeq"/>
        </authorList>
    </citation>
    <scope>IDENTIFICATION</scope>
    <source>
        <tissue evidence="3">Silk gland</tissue>
    </source>
</reference>
<dbReference type="GO" id="GO:0045747">
    <property type="term" value="P:positive regulation of Notch signaling pathway"/>
    <property type="evidence" value="ECO:0007669"/>
    <property type="project" value="TreeGrafter"/>
</dbReference>